<sequence length="134" mass="14484">MRDYSRREQQRFFRGGRYNPYEAASLIALEAMLAGAEDVRVHVADGWICVYSDVDWLAGLAADAFSGFVPFKPGGPNGVTSEFLPVVFSRCVATAVRDGARIVKGDSLGPLSDPNSGWNRAVAFEVAPEAEIGE</sequence>
<reference evidence="1" key="1">
    <citation type="submission" date="2023-03" db="EMBL/GenBank/DDBJ databases">
        <title>Amycolatopsis taiwanensis NBRC 103393.</title>
        <authorList>
            <person name="Ichikawa N."/>
            <person name="Sato H."/>
            <person name="Tonouchi N."/>
        </authorList>
    </citation>
    <scope>NUCLEOTIDE SEQUENCE</scope>
    <source>
        <strain evidence="1">NBRC 103393</strain>
    </source>
</reference>
<evidence type="ECO:0000313" key="2">
    <source>
        <dbReference type="Proteomes" id="UP001165136"/>
    </source>
</evidence>
<name>A0A9W6VFY0_9PSEU</name>
<organism evidence="1 2">
    <name type="scientific">Amycolatopsis taiwanensis</name>
    <dbReference type="NCBI Taxonomy" id="342230"/>
    <lineage>
        <taxon>Bacteria</taxon>
        <taxon>Bacillati</taxon>
        <taxon>Actinomycetota</taxon>
        <taxon>Actinomycetes</taxon>
        <taxon>Pseudonocardiales</taxon>
        <taxon>Pseudonocardiaceae</taxon>
        <taxon>Amycolatopsis</taxon>
    </lineage>
</organism>
<accession>A0A9W6VFY0</accession>
<comment type="caution">
    <text evidence="1">The sequence shown here is derived from an EMBL/GenBank/DDBJ whole genome shotgun (WGS) entry which is preliminary data.</text>
</comment>
<protein>
    <submittedName>
        <fullName evidence="1">Uncharacterized protein</fullName>
    </submittedName>
</protein>
<gene>
    <name evidence="1" type="ORF">Atai01_38540</name>
</gene>
<keyword evidence="2" id="KW-1185">Reference proteome</keyword>
<dbReference type="EMBL" id="BSTI01000008">
    <property type="protein sequence ID" value="GLY67235.1"/>
    <property type="molecule type" value="Genomic_DNA"/>
</dbReference>
<dbReference type="RefSeq" id="WP_285487705.1">
    <property type="nucleotide sequence ID" value="NZ_BSTI01000008.1"/>
</dbReference>
<proteinExistence type="predicted"/>
<evidence type="ECO:0000313" key="1">
    <source>
        <dbReference type="EMBL" id="GLY67235.1"/>
    </source>
</evidence>
<dbReference type="Proteomes" id="UP001165136">
    <property type="component" value="Unassembled WGS sequence"/>
</dbReference>
<dbReference type="AlphaFoldDB" id="A0A9W6VFY0"/>